<dbReference type="PIRSF" id="PIRSF006431">
    <property type="entry name" value="Pept_S33"/>
    <property type="match status" value="1"/>
</dbReference>
<evidence type="ECO:0000256" key="4">
    <source>
        <dbReference type="ARBA" id="ARBA00012568"/>
    </source>
</evidence>
<sequence length="328" mass="36840">MDKAAGKNSTAGGLYPPIEPYDRHMLDVGDGHKLYVEQSGNPQGMPVVVFHGGPGGGSSPQMRRFFDPNAYRIVLFDQRGCGRSRPHAEIDANTTWHLVADIEHIRLTLGIDRWIIFGGSWGATLALIYAQAHPSRVAWLVLRGVFLARKAELDWFYGGGAGRFWPELWDDFTAMVPPDEHEDLIAAYNRRLFCGDYAQEVRFAKAWAGWENALASIQNRGHMVDAPADYARAFARLENHYFANGAWLEEGQILRHMPKIAHVPGTIVQGRHDMICPPVSAYELHKRWPSSTLRMIHLAGHALSERGITDELTYTMDKLARQRDTLGV</sequence>
<accession>A0A0P7I619</accession>
<evidence type="ECO:0000256" key="7">
    <source>
        <dbReference type="ARBA" id="ARBA00022490"/>
    </source>
</evidence>
<comment type="similarity">
    <text evidence="3 11 13">Belongs to the peptidase S33 family.</text>
</comment>
<evidence type="ECO:0000256" key="13">
    <source>
        <dbReference type="RuleBase" id="RU003421"/>
    </source>
</evidence>
<feature type="active site" evidence="12">
    <location>
        <position position="273"/>
    </location>
</feature>
<evidence type="ECO:0000256" key="1">
    <source>
        <dbReference type="ARBA" id="ARBA00001585"/>
    </source>
</evidence>
<dbReference type="Gene3D" id="3.40.50.1820">
    <property type="entry name" value="alpha/beta hydrolase"/>
    <property type="match status" value="1"/>
</dbReference>
<dbReference type="InterPro" id="IPR005944">
    <property type="entry name" value="Pro_iminopeptidase"/>
</dbReference>
<dbReference type="InterPro" id="IPR029058">
    <property type="entry name" value="AB_hydrolase_fold"/>
</dbReference>
<evidence type="ECO:0000256" key="11">
    <source>
        <dbReference type="PIRNR" id="PIRNR006431"/>
    </source>
</evidence>
<keyword evidence="16" id="KW-1185">Reference proteome</keyword>
<evidence type="ECO:0000256" key="2">
    <source>
        <dbReference type="ARBA" id="ARBA00004496"/>
    </source>
</evidence>
<name>A0A0P7I619_9RHOB</name>
<keyword evidence="9 11" id="KW-0378">Hydrolase</keyword>
<dbReference type="EC" id="3.4.11.5" evidence="4 11"/>
<comment type="catalytic activity">
    <reaction evidence="1 11 13">
        <text>Release of N-terminal proline from a peptide.</text>
        <dbReference type="EC" id="3.4.11.5"/>
    </reaction>
</comment>
<dbReference type="RefSeq" id="WP_055187180.1">
    <property type="nucleotide sequence ID" value="NZ_FPBS01000015.1"/>
</dbReference>
<protein>
    <recommendedName>
        <fullName evidence="5 11">Proline iminopeptidase</fullName>
        <shortName evidence="11">PIP</shortName>
        <ecNumber evidence="4 11">3.4.11.5</ecNumber>
    </recommendedName>
    <alternativeName>
        <fullName evidence="10 11">Prolyl aminopeptidase</fullName>
    </alternativeName>
</protein>
<evidence type="ECO:0000256" key="12">
    <source>
        <dbReference type="PIRSR" id="PIRSR006431-1"/>
    </source>
</evidence>
<feature type="active site" description="Proton donor" evidence="12">
    <location>
        <position position="301"/>
    </location>
</feature>
<evidence type="ECO:0000256" key="10">
    <source>
        <dbReference type="ARBA" id="ARBA00029605"/>
    </source>
</evidence>
<dbReference type="OrthoDB" id="9796770at2"/>
<evidence type="ECO:0000256" key="5">
    <source>
        <dbReference type="ARBA" id="ARBA00021843"/>
    </source>
</evidence>
<evidence type="ECO:0000259" key="14">
    <source>
        <dbReference type="Pfam" id="PF00561"/>
    </source>
</evidence>
<dbReference type="SUPFAM" id="SSF53474">
    <property type="entry name" value="alpha/beta-Hydrolases"/>
    <property type="match status" value="1"/>
</dbReference>
<dbReference type="GO" id="GO:0006508">
    <property type="term" value="P:proteolysis"/>
    <property type="evidence" value="ECO:0007669"/>
    <property type="project" value="UniProtKB-KW"/>
</dbReference>
<dbReference type="InterPro" id="IPR000073">
    <property type="entry name" value="AB_hydrolase_1"/>
</dbReference>
<dbReference type="PRINTS" id="PR00111">
    <property type="entry name" value="ABHYDROLASE"/>
</dbReference>
<dbReference type="EMBL" id="LKBA01000001">
    <property type="protein sequence ID" value="KPN64702.1"/>
    <property type="molecule type" value="Genomic_DNA"/>
</dbReference>
<comment type="subcellular location">
    <subcellularLocation>
        <location evidence="2 11">Cytoplasm</location>
    </subcellularLocation>
</comment>
<reference evidence="15 16" key="1">
    <citation type="submission" date="2015-09" db="EMBL/GenBank/DDBJ databases">
        <title>Draft genome sequence of Aliiroseovarius crassostreae CV919-312TSm, the causative agent of Roseovarius Oyster Disease (formerly Juvenile Oyster Disease).</title>
        <authorList>
            <person name="Kessner L."/>
            <person name="Spinard E."/>
            <person name="Nelson D."/>
        </authorList>
    </citation>
    <scope>NUCLEOTIDE SEQUENCE [LARGE SCALE GENOMIC DNA]</scope>
    <source>
        <strain evidence="15 16">CV919-312</strain>
    </source>
</reference>
<keyword evidence="8 11" id="KW-0645">Protease</keyword>
<organism evidence="15 16">
    <name type="scientific">Aliiroseovarius crassostreae</name>
    <dbReference type="NCBI Taxonomy" id="154981"/>
    <lineage>
        <taxon>Bacteria</taxon>
        <taxon>Pseudomonadati</taxon>
        <taxon>Pseudomonadota</taxon>
        <taxon>Alphaproteobacteria</taxon>
        <taxon>Rhodobacterales</taxon>
        <taxon>Paracoccaceae</taxon>
        <taxon>Aliiroseovarius</taxon>
    </lineage>
</organism>
<dbReference type="GO" id="GO:0005737">
    <property type="term" value="C:cytoplasm"/>
    <property type="evidence" value="ECO:0007669"/>
    <property type="project" value="UniProtKB-SubCell"/>
</dbReference>
<dbReference type="AlphaFoldDB" id="A0A0P7I619"/>
<dbReference type="PANTHER" id="PTHR43722">
    <property type="entry name" value="PROLINE IMINOPEPTIDASE"/>
    <property type="match status" value="1"/>
</dbReference>
<evidence type="ECO:0000256" key="8">
    <source>
        <dbReference type="ARBA" id="ARBA00022670"/>
    </source>
</evidence>
<dbReference type="PANTHER" id="PTHR43722:SF1">
    <property type="entry name" value="PROLINE IMINOPEPTIDASE"/>
    <property type="match status" value="1"/>
</dbReference>
<proteinExistence type="inferred from homology"/>
<keyword evidence="7 11" id="KW-0963">Cytoplasm</keyword>
<dbReference type="Pfam" id="PF00561">
    <property type="entry name" value="Abhydrolase_1"/>
    <property type="match status" value="1"/>
</dbReference>
<dbReference type="GO" id="GO:0004177">
    <property type="term" value="F:aminopeptidase activity"/>
    <property type="evidence" value="ECO:0007669"/>
    <property type="project" value="UniProtKB-UniRule"/>
</dbReference>
<dbReference type="PRINTS" id="PR00793">
    <property type="entry name" value="PROAMNOPTASE"/>
</dbReference>
<evidence type="ECO:0000256" key="3">
    <source>
        <dbReference type="ARBA" id="ARBA00010088"/>
    </source>
</evidence>
<dbReference type="STRING" id="154981.AKJ29_05510"/>
<comment type="caution">
    <text evidence="15">The sequence shown here is derived from an EMBL/GenBank/DDBJ whole genome shotgun (WGS) entry which is preliminary data.</text>
</comment>
<evidence type="ECO:0000256" key="6">
    <source>
        <dbReference type="ARBA" id="ARBA00022438"/>
    </source>
</evidence>
<evidence type="ECO:0000313" key="16">
    <source>
        <dbReference type="Proteomes" id="UP000050471"/>
    </source>
</evidence>
<evidence type="ECO:0000313" key="15">
    <source>
        <dbReference type="EMBL" id="KPN64702.1"/>
    </source>
</evidence>
<dbReference type="Proteomes" id="UP000050471">
    <property type="component" value="Unassembled WGS sequence"/>
</dbReference>
<gene>
    <name evidence="15" type="ORF">AKJ29_05510</name>
</gene>
<keyword evidence="6 11" id="KW-0031">Aminopeptidase</keyword>
<feature type="domain" description="AB hydrolase-1" evidence="14">
    <location>
        <begin position="46"/>
        <end position="303"/>
    </location>
</feature>
<feature type="active site" description="Nucleophile" evidence="12">
    <location>
        <position position="120"/>
    </location>
</feature>
<evidence type="ECO:0000256" key="9">
    <source>
        <dbReference type="ARBA" id="ARBA00022801"/>
    </source>
</evidence>
<dbReference type="NCBIfam" id="TIGR01249">
    <property type="entry name" value="pro_imino_pep_1"/>
    <property type="match status" value="1"/>
</dbReference>
<dbReference type="InterPro" id="IPR002410">
    <property type="entry name" value="Peptidase_S33"/>
</dbReference>